<evidence type="ECO:0008006" key="4">
    <source>
        <dbReference type="Google" id="ProtNLM"/>
    </source>
</evidence>
<keyword evidence="1" id="KW-0472">Membrane</keyword>
<dbReference type="OrthoDB" id="5586934at2759"/>
<organism evidence="2 3">
    <name type="scientific">Plicaturopsis crispa FD-325 SS-3</name>
    <dbReference type="NCBI Taxonomy" id="944288"/>
    <lineage>
        <taxon>Eukaryota</taxon>
        <taxon>Fungi</taxon>
        <taxon>Dikarya</taxon>
        <taxon>Basidiomycota</taxon>
        <taxon>Agaricomycotina</taxon>
        <taxon>Agaricomycetes</taxon>
        <taxon>Agaricomycetidae</taxon>
        <taxon>Amylocorticiales</taxon>
        <taxon>Amylocorticiaceae</taxon>
        <taxon>Plicatura</taxon>
        <taxon>Plicaturopsis crispa</taxon>
    </lineage>
</organism>
<reference evidence="2 3" key="1">
    <citation type="submission" date="2014-06" db="EMBL/GenBank/DDBJ databases">
        <title>Evolutionary Origins and Diversification of the Mycorrhizal Mutualists.</title>
        <authorList>
            <consortium name="DOE Joint Genome Institute"/>
            <consortium name="Mycorrhizal Genomics Consortium"/>
            <person name="Kohler A."/>
            <person name="Kuo A."/>
            <person name="Nagy L.G."/>
            <person name="Floudas D."/>
            <person name="Copeland A."/>
            <person name="Barry K.W."/>
            <person name="Cichocki N."/>
            <person name="Veneault-Fourrey C."/>
            <person name="LaButti K."/>
            <person name="Lindquist E.A."/>
            <person name="Lipzen A."/>
            <person name="Lundell T."/>
            <person name="Morin E."/>
            <person name="Murat C."/>
            <person name="Riley R."/>
            <person name="Ohm R."/>
            <person name="Sun H."/>
            <person name="Tunlid A."/>
            <person name="Henrissat B."/>
            <person name="Grigoriev I.V."/>
            <person name="Hibbett D.S."/>
            <person name="Martin F."/>
        </authorList>
    </citation>
    <scope>NUCLEOTIDE SEQUENCE [LARGE SCALE GENOMIC DNA]</scope>
    <source>
        <strain evidence="2 3">FD-325 SS-3</strain>
    </source>
</reference>
<accession>A0A0C9T5A7</accession>
<keyword evidence="1" id="KW-0812">Transmembrane</keyword>
<feature type="transmembrane region" description="Helical" evidence="1">
    <location>
        <begin position="50"/>
        <end position="70"/>
    </location>
</feature>
<dbReference type="AlphaFoldDB" id="A0A0C9T5A7"/>
<proteinExistence type="predicted"/>
<keyword evidence="1" id="KW-1133">Transmembrane helix</keyword>
<feature type="transmembrane region" description="Helical" evidence="1">
    <location>
        <begin position="147"/>
        <end position="169"/>
    </location>
</feature>
<dbReference type="Proteomes" id="UP000053263">
    <property type="component" value="Unassembled WGS sequence"/>
</dbReference>
<dbReference type="HOGENOM" id="CLU_058254_0_0_1"/>
<feature type="transmembrane region" description="Helical" evidence="1">
    <location>
        <begin position="226"/>
        <end position="243"/>
    </location>
</feature>
<name>A0A0C9T5A7_PLICR</name>
<gene>
    <name evidence="2" type="ORF">PLICRDRAFT_169025</name>
</gene>
<evidence type="ECO:0000313" key="3">
    <source>
        <dbReference type="Proteomes" id="UP000053263"/>
    </source>
</evidence>
<feature type="transmembrane region" description="Helical" evidence="1">
    <location>
        <begin position="105"/>
        <end position="126"/>
    </location>
</feature>
<protein>
    <recommendedName>
        <fullName evidence="4">DUF1774-domain-containing protein</fullName>
    </recommendedName>
</protein>
<keyword evidence="3" id="KW-1185">Reference proteome</keyword>
<evidence type="ECO:0000313" key="2">
    <source>
        <dbReference type="EMBL" id="KII83268.1"/>
    </source>
</evidence>
<feature type="transmembrane region" description="Helical" evidence="1">
    <location>
        <begin position="9"/>
        <end position="30"/>
    </location>
</feature>
<feature type="transmembrane region" description="Helical" evidence="1">
    <location>
        <begin position="175"/>
        <end position="197"/>
    </location>
</feature>
<evidence type="ECO:0000256" key="1">
    <source>
        <dbReference type="SAM" id="Phobius"/>
    </source>
</evidence>
<sequence length="270" mass="29813">MADTWKDGILLKLVNIVVYLLFLGSNIYTVAAPSEIYYTGKETYLTPAPWAFLIWSLIHVLLFGTIVYQFFPGGKRVIVDGISWRLPLLGVLNAIYVNLWASHHYIVAFIFSLLVSSVVTHIYYVVKKHHAPSSIPDELFIHLPFSLYHGWTTVLAVLSAFTAFGVNSIDHSAGIWTKVFVFLALFFLEATAGTYAFSSPEGDLPAGISIAWALWAIFAHQTASGFVHWSALAFAILSLFWVVKGAAGLFRRGGGVRLEDAERAPLIGST</sequence>
<dbReference type="EMBL" id="KN832579">
    <property type="protein sequence ID" value="KII83268.1"/>
    <property type="molecule type" value="Genomic_DNA"/>
</dbReference>